<evidence type="ECO:0000313" key="4">
    <source>
        <dbReference type="Proteomes" id="UP000494111"/>
    </source>
</evidence>
<dbReference type="NCBIfam" id="TIGR02601">
    <property type="entry name" value="autotrns_rpt"/>
    <property type="match status" value="1"/>
</dbReference>
<protein>
    <recommendedName>
        <fullName evidence="2">Autotransporter domain-containing protein</fullName>
    </recommendedName>
</protein>
<dbReference type="InterPro" id="IPR051551">
    <property type="entry name" value="Autotransporter_adhesion"/>
</dbReference>
<dbReference type="InterPro" id="IPR005546">
    <property type="entry name" value="Autotransporte_beta"/>
</dbReference>
<dbReference type="EMBL" id="CADIJO010000017">
    <property type="protein sequence ID" value="CAB3725479.1"/>
    <property type="molecule type" value="Genomic_DNA"/>
</dbReference>
<proteinExistence type="predicted"/>
<dbReference type="PANTHER" id="PTHR35037">
    <property type="entry name" value="C-TERMINAL REGION OF AIDA-LIKE PROTEIN"/>
    <property type="match status" value="1"/>
</dbReference>
<dbReference type="AlphaFoldDB" id="A0A6S7AE09"/>
<gene>
    <name evidence="3" type="ORF">LMG3458_04357</name>
</gene>
<evidence type="ECO:0000259" key="2">
    <source>
        <dbReference type="PROSITE" id="PS51208"/>
    </source>
</evidence>
<evidence type="ECO:0000313" key="3">
    <source>
        <dbReference type="EMBL" id="CAB3725479.1"/>
    </source>
</evidence>
<dbReference type="SUPFAM" id="SSF51126">
    <property type="entry name" value="Pectin lyase-like"/>
    <property type="match status" value="1"/>
</dbReference>
<dbReference type="InterPro" id="IPR013425">
    <property type="entry name" value="Autotrns_rpt"/>
</dbReference>
<dbReference type="PANTHER" id="PTHR35037:SF3">
    <property type="entry name" value="C-TERMINAL REGION OF AIDA-LIKE PROTEIN"/>
    <property type="match status" value="1"/>
</dbReference>
<dbReference type="InterPro" id="IPR012332">
    <property type="entry name" value="Autotransporter_pectin_lyase_C"/>
</dbReference>
<dbReference type="Pfam" id="PF03797">
    <property type="entry name" value="Autotransporter"/>
    <property type="match status" value="1"/>
</dbReference>
<dbReference type="InterPro" id="IPR036709">
    <property type="entry name" value="Autotransporte_beta_dom_sf"/>
</dbReference>
<name>A0A6S7AE09_9BURK</name>
<dbReference type="Pfam" id="PF12951">
    <property type="entry name" value="PATR"/>
    <property type="match status" value="2"/>
</dbReference>
<dbReference type="NCBIfam" id="TIGR01414">
    <property type="entry name" value="autotrans_barl"/>
    <property type="match status" value="1"/>
</dbReference>
<dbReference type="Pfam" id="PF18883">
    <property type="entry name" value="AC_1"/>
    <property type="match status" value="1"/>
</dbReference>
<keyword evidence="1" id="KW-0732">Signal</keyword>
<dbReference type="SMART" id="SM00869">
    <property type="entry name" value="Autotransporter"/>
    <property type="match status" value="1"/>
</dbReference>
<accession>A0A6S7AE09</accession>
<feature type="domain" description="Autotransporter" evidence="2">
    <location>
        <begin position="507"/>
        <end position="794"/>
    </location>
</feature>
<dbReference type="Gene3D" id="2.40.128.130">
    <property type="entry name" value="Autotransporter beta-domain"/>
    <property type="match status" value="1"/>
</dbReference>
<dbReference type="Gene3D" id="2.160.20.20">
    <property type="match status" value="1"/>
</dbReference>
<dbReference type="InterPro" id="IPR011050">
    <property type="entry name" value="Pectin_lyase_fold/virulence"/>
</dbReference>
<dbReference type="GO" id="GO:0019867">
    <property type="term" value="C:outer membrane"/>
    <property type="evidence" value="ECO:0007669"/>
    <property type="project" value="InterPro"/>
</dbReference>
<dbReference type="CDD" id="cd01344">
    <property type="entry name" value="PL2_Passenger_AT"/>
    <property type="match status" value="1"/>
</dbReference>
<sequence length="794" mass="80819">MLVTNNGGSVLNRGTITGGVGGEGGTAGAGGGTGAAGAGGVGIQGQNIAIVNEGVITGGLSGTGTQARAIQFTAGTNSLEIHAGSSISGIVDANTGNNTLILGGTASGSFSVSDVGPGQQYQGFIAFHKTGTSTWTLTNATTAVTPWTLYGGTLSASQDSNFGATSGSLTFNGGTLQLGSAFDLAASRAIVADTGGGTIDTNGFNSTVSQGITGTGSMTKAGAGILTFNGNNTYSGGTNVNAGTLVVGSSAASAGALSGGGAVAVASGATLGGYGSVTGNVTNNGTLAVADATPGLAGGAKGNFTLTGNVTNNALLQVAGAGIGNTLTVSGNYQGNNATMALNTRLAGDGAPSDKLIIQNGATSGATGLRITNVGGLGAATPGNGIQVVQAGAGGTTSAGNFSLGAPAVAGPYEYSLYRGSRDGSDPNSWFLRSTVDCAKPGVPASLCQVPPGTTEPPTGVPDYRPEVSIYGSLAPTALQYGHTLIDSLHERVGEQERRSNANGDPLALSNNRVWGRYIGMSGKREGSADGIYGNEGPRYDYEFNGVQMGADLWRRQRDDGHRDMAGLTGAIGYAKTKVDNYDGNKAGEGRLNGYSLGAYWTHYGPTDWYVDTGVMATWYRIRANGYRDLPELKTDGLGLAANVEGGYPFRLNPEWVLEPQAQLTYQWVNIDSAHDGAANVRFKNVESLVGRLGVRLARTWALDNSSKPRTITTWGRLSVLHEAMGNPKTEFSSETGYIPFRSDVSGSWTEILLGVSGSVSDNMVLYASGGYQETFSGGKASAWNGKVGMRWQW</sequence>
<evidence type="ECO:0000256" key="1">
    <source>
        <dbReference type="ARBA" id="ARBA00022729"/>
    </source>
</evidence>
<dbReference type="Proteomes" id="UP000494111">
    <property type="component" value="Unassembled WGS sequence"/>
</dbReference>
<dbReference type="InterPro" id="IPR043990">
    <property type="entry name" value="AC_1"/>
</dbReference>
<organism evidence="3 4">
    <name type="scientific">Achromobacter deleyi</name>
    <dbReference type="NCBI Taxonomy" id="1353891"/>
    <lineage>
        <taxon>Bacteria</taxon>
        <taxon>Pseudomonadati</taxon>
        <taxon>Pseudomonadota</taxon>
        <taxon>Betaproteobacteria</taxon>
        <taxon>Burkholderiales</taxon>
        <taxon>Alcaligenaceae</taxon>
        <taxon>Achromobacter</taxon>
    </lineage>
</organism>
<reference evidence="3 4" key="1">
    <citation type="submission" date="2020-04" db="EMBL/GenBank/DDBJ databases">
        <authorList>
            <person name="De Canck E."/>
        </authorList>
    </citation>
    <scope>NUCLEOTIDE SEQUENCE [LARGE SCALE GENOMIC DNA]</scope>
    <source>
        <strain evidence="3 4">LMG 3458</strain>
    </source>
</reference>
<dbReference type="PROSITE" id="PS51208">
    <property type="entry name" value="AUTOTRANSPORTER"/>
    <property type="match status" value="1"/>
</dbReference>
<dbReference type="InterPro" id="IPR006315">
    <property type="entry name" value="OM_autotransptr_brl_dom"/>
</dbReference>
<dbReference type="SUPFAM" id="SSF103515">
    <property type="entry name" value="Autotransporter"/>
    <property type="match status" value="1"/>
</dbReference>